<evidence type="ECO:0000259" key="1">
    <source>
        <dbReference type="SMART" id="SM00256"/>
    </source>
</evidence>
<keyword evidence="3" id="KW-1185">Reference proteome</keyword>
<dbReference type="SMART" id="SM00256">
    <property type="entry name" value="FBOX"/>
    <property type="match status" value="1"/>
</dbReference>
<proteinExistence type="predicted"/>
<dbReference type="InterPro" id="IPR017451">
    <property type="entry name" value="F-box-assoc_interact_dom"/>
</dbReference>
<gene>
    <name evidence="2" type="ORF">URODEC1_LOCUS97172</name>
</gene>
<dbReference type="InterPro" id="IPR050796">
    <property type="entry name" value="SCF_F-box_component"/>
</dbReference>
<dbReference type="PANTHER" id="PTHR31672:SF13">
    <property type="entry name" value="F-BOX PROTEIN CPR30-LIKE"/>
    <property type="match status" value="1"/>
</dbReference>
<dbReference type="InterPro" id="IPR013187">
    <property type="entry name" value="F-box-assoc_dom_typ3"/>
</dbReference>
<dbReference type="NCBIfam" id="TIGR01640">
    <property type="entry name" value="F_box_assoc_1"/>
    <property type="match status" value="1"/>
</dbReference>
<organism evidence="2 3">
    <name type="scientific">Urochloa decumbens</name>
    <dbReference type="NCBI Taxonomy" id="240449"/>
    <lineage>
        <taxon>Eukaryota</taxon>
        <taxon>Viridiplantae</taxon>
        <taxon>Streptophyta</taxon>
        <taxon>Embryophyta</taxon>
        <taxon>Tracheophyta</taxon>
        <taxon>Spermatophyta</taxon>
        <taxon>Magnoliopsida</taxon>
        <taxon>Liliopsida</taxon>
        <taxon>Poales</taxon>
        <taxon>Poaceae</taxon>
        <taxon>PACMAD clade</taxon>
        <taxon>Panicoideae</taxon>
        <taxon>Panicodae</taxon>
        <taxon>Paniceae</taxon>
        <taxon>Melinidinae</taxon>
        <taxon>Urochloa</taxon>
    </lineage>
</organism>
<dbReference type="CDD" id="cd22157">
    <property type="entry name" value="F-box_AtFBW1-like"/>
    <property type="match status" value="1"/>
</dbReference>
<accession>A0ABC9EPB7</accession>
<dbReference type="EMBL" id="OZ075114">
    <property type="protein sequence ID" value="CAL5060432.1"/>
    <property type="molecule type" value="Genomic_DNA"/>
</dbReference>
<dbReference type="Pfam" id="PF08268">
    <property type="entry name" value="FBA_3"/>
    <property type="match status" value="1"/>
</dbReference>
<protein>
    <recommendedName>
        <fullName evidence="1">F-box domain-containing protein</fullName>
    </recommendedName>
</protein>
<evidence type="ECO:0000313" key="2">
    <source>
        <dbReference type="EMBL" id="CAL5060432.1"/>
    </source>
</evidence>
<dbReference type="InterPro" id="IPR001810">
    <property type="entry name" value="F-box_dom"/>
</dbReference>
<name>A0ABC9EPB7_9POAL</name>
<dbReference type="Gene3D" id="1.20.1280.50">
    <property type="match status" value="1"/>
</dbReference>
<dbReference type="PANTHER" id="PTHR31672">
    <property type="entry name" value="BNACNNG10540D PROTEIN"/>
    <property type="match status" value="1"/>
</dbReference>
<reference evidence="2 3" key="2">
    <citation type="submission" date="2024-10" db="EMBL/GenBank/DDBJ databases">
        <authorList>
            <person name="Ryan C."/>
        </authorList>
    </citation>
    <scope>NUCLEOTIDE SEQUENCE [LARGE SCALE GENOMIC DNA]</scope>
</reference>
<dbReference type="InterPro" id="IPR036047">
    <property type="entry name" value="F-box-like_dom_sf"/>
</dbReference>
<reference evidence="3" key="1">
    <citation type="submission" date="2024-06" db="EMBL/GenBank/DDBJ databases">
        <authorList>
            <person name="Ryan C."/>
        </authorList>
    </citation>
    <scope>NUCLEOTIDE SEQUENCE [LARGE SCALE GENOMIC DNA]</scope>
</reference>
<dbReference type="Proteomes" id="UP001497457">
    <property type="component" value="Chromosome 4rd"/>
</dbReference>
<evidence type="ECO:0000313" key="3">
    <source>
        <dbReference type="Proteomes" id="UP001497457"/>
    </source>
</evidence>
<dbReference type="Pfam" id="PF00646">
    <property type="entry name" value="F-box"/>
    <property type="match status" value="1"/>
</dbReference>
<dbReference type="SUPFAM" id="SSF81383">
    <property type="entry name" value="F-box domain"/>
    <property type="match status" value="1"/>
</dbReference>
<sequence>MGGKRKKRLPPDLMEEVVVDILLRLPVKDLVRFKCVSKAWRAIISDPIFIRAQLGYSATKWERDPCFIISPQTLDFVDPEDEEQGRWPTAFCNHIRFYQWRQGNKAATFVHAKHYGCLFNELHFFAHCDGLVLVPTELRIYVFNPATRDAIKLPESRRNIVRLLGGRRRRRCSCVGLGLDPRTGKYKVVQAFYWSRDQSCMGMEVCTIADDKNNGMMWSWRDIRDDPPYPAHRCQTGLSINGYMFWRFAQPMQMDEQQPPRGLLHLCLAHEEFGITGLPDDLDPAVGRNFLLDVLRGQELCLAARTNETVMTIWTLPVLDEGLNLPWERRYNINVHGLFHPMALPPCSSGIILLQTKTIYRYDLATRELTKLCEMDNMRYQGLRGGWENLFAFEVKPYTESLVRIS</sequence>
<dbReference type="AlphaFoldDB" id="A0ABC9EPB7"/>
<feature type="domain" description="F-box" evidence="1">
    <location>
        <begin position="13"/>
        <end position="52"/>
    </location>
</feature>